<sequence>MGLDAVVYTHRNHLKIDIDSDSLQVDEETGEAFIADYNLASNYPSANFIAAQCRLGNSSDIGYFSKAISNLFPDGTSLLLEKVLYSGSHCGDTLDLGELDQLEAEINLLKRQLDENRTVLLEQFIQSMTELIQAARREGNPIVFV</sequence>
<gene>
    <name evidence="1" type="ORF">HJG54_28660</name>
    <name evidence="2" type="ORF">HJG54_34240</name>
</gene>
<name>A0AA96WPV4_9CYAN</name>
<evidence type="ECO:0000313" key="1">
    <source>
        <dbReference type="EMBL" id="WNZ26901.1"/>
    </source>
</evidence>
<evidence type="ECO:0000313" key="2">
    <source>
        <dbReference type="EMBL" id="WNZ27886.1"/>
    </source>
</evidence>
<proteinExistence type="predicted"/>
<accession>A0AA96WPV4</accession>
<dbReference type="AlphaFoldDB" id="A0AA96WPV4"/>
<dbReference type="EMBL" id="CP053587">
    <property type="protein sequence ID" value="WNZ26901.1"/>
    <property type="molecule type" value="Genomic_DNA"/>
</dbReference>
<dbReference type="RefSeq" id="WP_316436407.1">
    <property type="nucleotide sequence ID" value="NZ_CP053587.1"/>
</dbReference>
<protein>
    <submittedName>
        <fullName evidence="1">Uncharacterized protein</fullName>
    </submittedName>
</protein>
<dbReference type="EMBL" id="CP053587">
    <property type="protein sequence ID" value="WNZ27886.1"/>
    <property type="molecule type" value="Genomic_DNA"/>
</dbReference>
<reference evidence="1" key="1">
    <citation type="submission" date="2020-05" db="EMBL/GenBank/DDBJ databases">
        <authorList>
            <person name="Zhu T."/>
            <person name="Keshari N."/>
            <person name="Lu X."/>
        </authorList>
    </citation>
    <scope>NUCLEOTIDE SEQUENCE</scope>
    <source>
        <strain evidence="1">NK1-12</strain>
    </source>
</reference>
<organism evidence="1">
    <name type="scientific">Leptolyngbya sp. NK1-12</name>
    <dbReference type="NCBI Taxonomy" id="2547451"/>
    <lineage>
        <taxon>Bacteria</taxon>
        <taxon>Bacillati</taxon>
        <taxon>Cyanobacteriota</taxon>
        <taxon>Cyanophyceae</taxon>
        <taxon>Leptolyngbyales</taxon>
        <taxon>Leptolyngbyaceae</taxon>
        <taxon>Leptolyngbya group</taxon>
        <taxon>Leptolyngbya</taxon>
    </lineage>
</organism>